<gene>
    <name evidence="2" type="ORF">AL463_13780</name>
</gene>
<protein>
    <submittedName>
        <fullName evidence="2">AIPR family protein</fullName>
    </submittedName>
</protein>
<dbReference type="Pfam" id="PF10592">
    <property type="entry name" value="AIPR"/>
    <property type="match status" value="1"/>
</dbReference>
<sequence>MKSSGTIRKIRHFAKGCLMHRIVKAHLDSFVKSYGIENHEEDVQFELFCNKAMLSSRISMDFEIDDVTTGAGDDGMDGIAIIIDEELCISPEDASSIFSSQRKNHDVDIVFIQSKRSESFDLGDFLKFKASVFRFIDESPYSCLDDIQKNAHEVFDVVIKNVPKIRGGRPSFTAKYVATGIYKSPRELESARKLFIKEIEELGYFCNVSVEFVDRDELTRTWIDTYSVVNAELPLFSNAPLPKINGIEEAYLAVVKAKDFVSNLLMTEEGSLRNHVFVENVRAFLGIDNPVNASIAETIKDRDAASRFPVLNNGITIVSPDVKLQGSILHLENFQIVNGCQTSNVLYECRDSLDDTMMVNLKVVETLNEDVFSELVRATNSQTKVDETQFYSLRPIIKKVEAYFDTYEGQDGRLYLERRERQFIGRDIPAVRVFSVHMAAKCVAAMFFRRPDLSYRYPKRMYELLAEKIFSNDTKEIVFYAACLTLYRLHLLTSNADIPQNIRKYKWHLMAVVCVLIAGKDIPKFGSKKMDIYCNKIITEMTKHGDKIKATFQRAVDIVLSIDDITDDRMKRQAILDEMLAKI</sequence>
<dbReference type="Proteomes" id="UP000055793">
    <property type="component" value="Chromosome"/>
</dbReference>
<dbReference type="InterPro" id="IPR018891">
    <property type="entry name" value="AIPR_C"/>
</dbReference>
<reference evidence="3" key="1">
    <citation type="submission" date="2015-12" db="EMBL/GenBank/DDBJ databases">
        <title>FDA database for Regulatory Grade Microbial Sequences (FDA-ARGOS): Supporting development and validation of Infectious Disease Dx tests.</title>
        <authorList>
            <person name="Pirone C."/>
            <person name="Hoffmann M."/>
            <person name="Muruvanda T."/>
            <person name="Allard M."/>
            <person name="Evans P."/>
            <person name="Tallon L."/>
            <person name="Sadzewicz L."/>
            <person name="Sengamalay N."/>
            <person name="Ott S."/>
            <person name="Godinez A."/>
            <person name="Nagaraj S."/>
            <person name="Nadendla S."/>
            <person name="Sichtig H."/>
        </authorList>
    </citation>
    <scope>NUCLEOTIDE SEQUENCE [LARGE SCALE GENOMIC DNA]</scope>
    <source>
        <strain evidence="3">LT2</strain>
    </source>
</reference>
<evidence type="ECO:0000259" key="1">
    <source>
        <dbReference type="Pfam" id="PF10592"/>
    </source>
</evidence>
<organism evidence="2 3">
    <name type="scientific">Salmonella enterica</name>
    <name type="common">Salmonella choleraesuis</name>
    <dbReference type="NCBI Taxonomy" id="28901"/>
    <lineage>
        <taxon>Bacteria</taxon>
        <taxon>Pseudomonadati</taxon>
        <taxon>Pseudomonadota</taxon>
        <taxon>Gammaproteobacteria</taxon>
        <taxon>Enterobacterales</taxon>
        <taxon>Enterobacteriaceae</taxon>
        <taxon>Salmonella</taxon>
    </lineage>
</organism>
<feature type="domain" description="Abortive phage infection protein C-terminal" evidence="1">
    <location>
        <begin position="278"/>
        <end position="534"/>
    </location>
</feature>
<dbReference type="RefSeq" id="WP_071892914.1">
    <property type="nucleotide sequence ID" value="NZ_CP014051.2"/>
</dbReference>
<evidence type="ECO:0000313" key="2">
    <source>
        <dbReference type="EMBL" id="AMG26804.2"/>
    </source>
</evidence>
<evidence type="ECO:0000313" key="3">
    <source>
        <dbReference type="Proteomes" id="UP000055793"/>
    </source>
</evidence>
<name>A0A0X8NE49_SALER</name>
<dbReference type="AlphaFoldDB" id="A0A0X8NE49"/>
<accession>A0A0X8NE49</accession>
<dbReference type="EMBL" id="CP014051">
    <property type="protein sequence ID" value="AMG26804.2"/>
    <property type="molecule type" value="Genomic_DNA"/>
</dbReference>
<proteinExistence type="predicted"/>